<name>A0A511T9W8_MYXFU</name>
<gene>
    <name evidence="2" type="ORF">MFU01_54200</name>
    <name evidence="3" type="ORF">SAMN05443572_11017</name>
</gene>
<comment type="caution">
    <text evidence="2">The sequence shown here is derived from an EMBL/GenBank/DDBJ whole genome shotgun (WGS) entry which is preliminary data.</text>
</comment>
<evidence type="ECO:0000313" key="2">
    <source>
        <dbReference type="EMBL" id="GEN10383.1"/>
    </source>
</evidence>
<organism evidence="2 5">
    <name type="scientific">Myxococcus fulvus</name>
    <dbReference type="NCBI Taxonomy" id="33"/>
    <lineage>
        <taxon>Bacteria</taxon>
        <taxon>Pseudomonadati</taxon>
        <taxon>Myxococcota</taxon>
        <taxon>Myxococcia</taxon>
        <taxon>Myxococcales</taxon>
        <taxon>Cystobacterineae</taxon>
        <taxon>Myxococcaceae</taxon>
        <taxon>Myxococcus</taxon>
    </lineage>
</organism>
<dbReference type="Proteomes" id="UP000321514">
    <property type="component" value="Unassembled WGS sequence"/>
</dbReference>
<dbReference type="Proteomes" id="UP000183760">
    <property type="component" value="Unassembled WGS sequence"/>
</dbReference>
<evidence type="ECO:0000313" key="5">
    <source>
        <dbReference type="Proteomes" id="UP000321514"/>
    </source>
</evidence>
<dbReference type="RefSeq" id="WP_074957678.1">
    <property type="nucleotide sequence ID" value="NZ_BJXR01000038.1"/>
</dbReference>
<evidence type="ECO:0000313" key="4">
    <source>
        <dbReference type="Proteomes" id="UP000183760"/>
    </source>
</evidence>
<dbReference type="EMBL" id="BJXR01000038">
    <property type="protein sequence ID" value="GEN10383.1"/>
    <property type="molecule type" value="Genomic_DNA"/>
</dbReference>
<dbReference type="STRING" id="1334629.MFUL124B02_13455"/>
<dbReference type="OrthoDB" id="644448at2"/>
<reference evidence="2 5" key="2">
    <citation type="submission" date="2019-07" db="EMBL/GenBank/DDBJ databases">
        <title>Whole genome shotgun sequence of Myxococcus fulvus NBRC 100333.</title>
        <authorList>
            <person name="Hosoyama A."/>
            <person name="Uohara A."/>
            <person name="Ohji S."/>
            <person name="Ichikawa N."/>
        </authorList>
    </citation>
    <scope>NUCLEOTIDE SEQUENCE [LARGE SCALE GENOMIC DNA]</scope>
    <source>
        <strain evidence="2 5">NBRC 100333</strain>
    </source>
</reference>
<evidence type="ECO:0000313" key="3">
    <source>
        <dbReference type="EMBL" id="SEU34216.1"/>
    </source>
</evidence>
<keyword evidence="4" id="KW-1185">Reference proteome</keyword>
<protein>
    <submittedName>
        <fullName evidence="2">Uncharacterized protein</fullName>
    </submittedName>
</protein>
<sequence>MLQRPAYVPEWISTAPMTFRFNNETSLALDNPGNIPEWLGDPLWHVNYKGKAALGLACIEWVAWRLAGLTDVTDLLSRPRTAPRGTASFAGSHLPRIPTSSPRTRCSPRASRVRSTA</sequence>
<proteinExistence type="predicted"/>
<accession>A0A511T9W8</accession>
<feature type="region of interest" description="Disordered" evidence="1">
    <location>
        <begin position="79"/>
        <end position="117"/>
    </location>
</feature>
<dbReference type="AlphaFoldDB" id="A0A511T9W8"/>
<dbReference type="EMBL" id="FOIB01000010">
    <property type="protein sequence ID" value="SEU34216.1"/>
    <property type="molecule type" value="Genomic_DNA"/>
</dbReference>
<reference evidence="3 4" key="1">
    <citation type="submission" date="2016-10" db="EMBL/GenBank/DDBJ databases">
        <authorList>
            <person name="Varghese N."/>
            <person name="Submissions S."/>
        </authorList>
    </citation>
    <scope>NUCLEOTIDE SEQUENCE [LARGE SCALE GENOMIC DNA]</scope>
    <source>
        <strain evidence="3 4">DSM 16525</strain>
    </source>
</reference>
<evidence type="ECO:0000256" key="1">
    <source>
        <dbReference type="SAM" id="MobiDB-lite"/>
    </source>
</evidence>